<evidence type="ECO:0000256" key="2">
    <source>
        <dbReference type="ARBA" id="ARBA00023315"/>
    </source>
</evidence>
<dbReference type="InterPro" id="IPR016181">
    <property type="entry name" value="Acyl_CoA_acyltransferase"/>
</dbReference>
<dbReference type="Gene3D" id="3.40.630.30">
    <property type="match status" value="1"/>
</dbReference>
<dbReference type="AlphaFoldDB" id="A0AAE3VXL3"/>
<evidence type="ECO:0000313" key="4">
    <source>
        <dbReference type="EMBL" id="MDQ0365457.1"/>
    </source>
</evidence>
<evidence type="ECO:0000256" key="1">
    <source>
        <dbReference type="ARBA" id="ARBA00022679"/>
    </source>
</evidence>
<dbReference type="SUPFAM" id="SSF55729">
    <property type="entry name" value="Acyl-CoA N-acyltransferases (Nat)"/>
    <property type="match status" value="1"/>
</dbReference>
<keyword evidence="5" id="KW-1185">Reference proteome</keyword>
<sequence length="182" mass="19726">MVDISLAPPSAADDAAFVAEVTALVNEVYAAGEKGIWRDEAARTDAAEIASFVRAGEIAVARLGTGLVGSVRVRRLPGGEGEFGMLAAHPRHRGTGIGRALVAFAEDRARAQGLTVMQLELLYPTEWQHPVKAFLRDWYTRIGYRIVHTADFAEAYPALAPKVATPCDFLVFHKTLGSERHV</sequence>
<comment type="caution">
    <text evidence="4">The sequence shown here is derived from an EMBL/GenBank/DDBJ whole genome shotgun (WGS) entry which is preliminary data.</text>
</comment>
<keyword evidence="2" id="KW-0012">Acyltransferase</keyword>
<evidence type="ECO:0000259" key="3">
    <source>
        <dbReference type="PROSITE" id="PS51186"/>
    </source>
</evidence>
<dbReference type="Pfam" id="PF00583">
    <property type="entry name" value="Acetyltransf_1"/>
    <property type="match status" value="1"/>
</dbReference>
<organism evidence="4 5">
    <name type="scientific">Catenuloplanes indicus</name>
    <dbReference type="NCBI Taxonomy" id="137267"/>
    <lineage>
        <taxon>Bacteria</taxon>
        <taxon>Bacillati</taxon>
        <taxon>Actinomycetota</taxon>
        <taxon>Actinomycetes</taxon>
        <taxon>Micromonosporales</taxon>
        <taxon>Micromonosporaceae</taxon>
        <taxon>Catenuloplanes</taxon>
    </lineage>
</organism>
<dbReference type="PROSITE" id="PS51186">
    <property type="entry name" value="GNAT"/>
    <property type="match status" value="1"/>
</dbReference>
<feature type="domain" description="N-acetyltransferase" evidence="3">
    <location>
        <begin position="20"/>
        <end position="166"/>
    </location>
</feature>
<dbReference type="InterPro" id="IPR050832">
    <property type="entry name" value="Bact_Acetyltransf"/>
</dbReference>
<evidence type="ECO:0000313" key="5">
    <source>
        <dbReference type="Proteomes" id="UP001240236"/>
    </source>
</evidence>
<dbReference type="EMBL" id="JAUSUZ010000001">
    <property type="protein sequence ID" value="MDQ0365457.1"/>
    <property type="molecule type" value="Genomic_DNA"/>
</dbReference>
<dbReference type="CDD" id="cd04301">
    <property type="entry name" value="NAT_SF"/>
    <property type="match status" value="1"/>
</dbReference>
<dbReference type="PANTHER" id="PTHR43877">
    <property type="entry name" value="AMINOALKYLPHOSPHONATE N-ACETYLTRANSFERASE-RELATED-RELATED"/>
    <property type="match status" value="1"/>
</dbReference>
<dbReference type="InterPro" id="IPR000182">
    <property type="entry name" value="GNAT_dom"/>
</dbReference>
<protein>
    <submittedName>
        <fullName evidence="4">GNAT superfamily N-acetyltransferase</fullName>
    </submittedName>
</protein>
<dbReference type="RefSeq" id="WP_307238040.1">
    <property type="nucleotide sequence ID" value="NZ_JAUSUZ010000001.1"/>
</dbReference>
<keyword evidence="1" id="KW-0808">Transferase</keyword>
<dbReference type="GO" id="GO:0016747">
    <property type="term" value="F:acyltransferase activity, transferring groups other than amino-acyl groups"/>
    <property type="evidence" value="ECO:0007669"/>
    <property type="project" value="InterPro"/>
</dbReference>
<reference evidence="4 5" key="1">
    <citation type="submission" date="2023-07" db="EMBL/GenBank/DDBJ databases">
        <title>Sequencing the genomes of 1000 actinobacteria strains.</title>
        <authorList>
            <person name="Klenk H.-P."/>
        </authorList>
    </citation>
    <scope>NUCLEOTIDE SEQUENCE [LARGE SCALE GENOMIC DNA]</scope>
    <source>
        <strain evidence="4 5">DSM 44709</strain>
    </source>
</reference>
<gene>
    <name evidence="4" type="ORF">J2S42_002126</name>
</gene>
<proteinExistence type="predicted"/>
<dbReference type="Proteomes" id="UP001240236">
    <property type="component" value="Unassembled WGS sequence"/>
</dbReference>
<accession>A0AAE3VXL3</accession>
<name>A0AAE3VXL3_9ACTN</name>